<dbReference type="InterPro" id="IPR011766">
    <property type="entry name" value="TPP_enzyme_TPP-bd"/>
</dbReference>
<dbReference type="InterPro" id="IPR029061">
    <property type="entry name" value="THDP-binding"/>
</dbReference>
<feature type="domain" description="Thiamine pyrophosphate enzyme TPP-binding" evidence="4">
    <location>
        <begin position="34"/>
        <end position="122"/>
    </location>
</feature>
<dbReference type="Proteomes" id="UP000247459">
    <property type="component" value="Unassembled WGS sequence"/>
</dbReference>
<dbReference type="PANTHER" id="PTHR42818">
    <property type="entry name" value="SULFOPYRUVATE DECARBOXYLASE SUBUNIT ALPHA"/>
    <property type="match status" value="1"/>
</dbReference>
<name>A0A2W0CCZ5_9BACL</name>
<dbReference type="RefSeq" id="WP_110757541.1">
    <property type="nucleotide sequence ID" value="NZ_JACLBX010000016.1"/>
</dbReference>
<organism evidence="5 6">
    <name type="scientific">Paenibacillus illinoisensis</name>
    <dbReference type="NCBI Taxonomy" id="59845"/>
    <lineage>
        <taxon>Bacteria</taxon>
        <taxon>Bacillati</taxon>
        <taxon>Bacillota</taxon>
        <taxon>Bacilli</taxon>
        <taxon>Bacillales</taxon>
        <taxon>Paenibacillaceae</taxon>
        <taxon>Paenibacillus</taxon>
    </lineage>
</organism>
<sequence length="183" mass="20329">MRKIAVIEKLLTVYPDAHIISTCGYITRDLYNASDRPEHFYMVGSMGMAAPIALGLAITNPHNTFIVLDGDGSFAMNFGFTLMIAQHHPSNLIHVVLDNEMHESTGGQHTVPFSNSKETLENIGYNKVHVIESLDQFPEKVEEGPVMFHCKVEANAGKIGKRVEWTPQEIVQRFMSTLAVSVS</sequence>
<evidence type="ECO:0000313" key="6">
    <source>
        <dbReference type="Proteomes" id="UP000247459"/>
    </source>
</evidence>
<evidence type="ECO:0000313" key="5">
    <source>
        <dbReference type="EMBL" id="PYY30077.1"/>
    </source>
</evidence>
<comment type="caution">
    <text evidence="5">The sequence shown here is derived from an EMBL/GenBank/DDBJ whole genome shotgun (WGS) entry which is preliminary data.</text>
</comment>
<dbReference type="SUPFAM" id="SSF52518">
    <property type="entry name" value="Thiamin diphosphate-binding fold (THDP-binding)"/>
    <property type="match status" value="1"/>
</dbReference>
<dbReference type="PROSITE" id="PS00187">
    <property type="entry name" value="TPP_ENZYMES"/>
    <property type="match status" value="1"/>
</dbReference>
<dbReference type="GO" id="GO:0050545">
    <property type="term" value="F:sulfopyruvate decarboxylase activity"/>
    <property type="evidence" value="ECO:0007669"/>
    <property type="project" value="UniProtKB-EC"/>
</dbReference>
<gene>
    <name evidence="5" type="primary">rhiF</name>
    <name evidence="5" type="ORF">PIL02S_01679</name>
</gene>
<protein>
    <submittedName>
        <fullName evidence="5">Phosphonopyruvate decarboxylase</fullName>
        <ecNumber evidence="5">4.1.1.79</ecNumber>
    </submittedName>
</protein>
<dbReference type="Pfam" id="PF02775">
    <property type="entry name" value="TPP_enzyme_C"/>
    <property type="match status" value="1"/>
</dbReference>
<dbReference type="Gene3D" id="3.40.50.970">
    <property type="match status" value="1"/>
</dbReference>
<dbReference type="GO" id="GO:0000287">
    <property type="term" value="F:magnesium ion binding"/>
    <property type="evidence" value="ECO:0007669"/>
    <property type="project" value="InterPro"/>
</dbReference>
<dbReference type="InterPro" id="IPR051818">
    <property type="entry name" value="TPP_dependent_decarboxylase"/>
</dbReference>
<dbReference type="GO" id="GO:0030976">
    <property type="term" value="F:thiamine pyrophosphate binding"/>
    <property type="evidence" value="ECO:0007669"/>
    <property type="project" value="InterPro"/>
</dbReference>
<dbReference type="InterPro" id="IPR000399">
    <property type="entry name" value="TPP-bd_CS"/>
</dbReference>
<keyword evidence="1" id="KW-0210">Decarboxylase</keyword>
<dbReference type="OrthoDB" id="9785953at2"/>
<evidence type="ECO:0000256" key="2">
    <source>
        <dbReference type="ARBA" id="ARBA00023052"/>
    </source>
</evidence>
<keyword evidence="3 5" id="KW-0456">Lyase</keyword>
<proteinExistence type="predicted"/>
<dbReference type="EC" id="4.1.1.79" evidence="5"/>
<evidence type="ECO:0000256" key="3">
    <source>
        <dbReference type="ARBA" id="ARBA00023239"/>
    </source>
</evidence>
<dbReference type="PANTHER" id="PTHR42818:SF1">
    <property type="entry name" value="SULFOPYRUVATE DECARBOXYLASE"/>
    <property type="match status" value="1"/>
</dbReference>
<reference evidence="5 6" key="1">
    <citation type="submission" date="2018-01" db="EMBL/GenBank/DDBJ databases">
        <title>Genome sequence of the PGP bacterium Paenibacillus illinoisensis E3.</title>
        <authorList>
            <person name="Rolli E."/>
            <person name="Marasco R."/>
            <person name="Bessem C."/>
            <person name="Michoud G."/>
            <person name="Gaiarsa S."/>
            <person name="Borin S."/>
            <person name="Daffonchio D."/>
        </authorList>
    </citation>
    <scope>NUCLEOTIDE SEQUENCE [LARGE SCALE GENOMIC DNA]</scope>
    <source>
        <strain evidence="5 6">E3</strain>
    </source>
</reference>
<keyword evidence="2" id="KW-0786">Thiamine pyrophosphate</keyword>
<accession>A0A2W0CCZ5</accession>
<evidence type="ECO:0000259" key="4">
    <source>
        <dbReference type="Pfam" id="PF02775"/>
    </source>
</evidence>
<dbReference type="EMBL" id="PRLG01000013">
    <property type="protein sequence ID" value="PYY30077.1"/>
    <property type="molecule type" value="Genomic_DNA"/>
</dbReference>
<keyword evidence="5" id="KW-0670">Pyruvate</keyword>
<dbReference type="AlphaFoldDB" id="A0A2W0CCZ5"/>
<evidence type="ECO:0000256" key="1">
    <source>
        <dbReference type="ARBA" id="ARBA00022793"/>
    </source>
</evidence>